<feature type="domain" description="Aldehyde dehydrogenase" evidence="4">
    <location>
        <begin position="33"/>
        <end position="420"/>
    </location>
</feature>
<comment type="caution">
    <text evidence="5">The sequence shown here is derived from an EMBL/GenBank/DDBJ whole genome shotgun (WGS) entry which is preliminary data.</text>
</comment>
<organism evidence="5 6">
    <name type="scientific">bacterium (Candidatus Blackallbacteria) CG17_big_fil_post_rev_8_21_14_2_50_48_46</name>
    <dbReference type="NCBI Taxonomy" id="2014261"/>
    <lineage>
        <taxon>Bacteria</taxon>
        <taxon>Candidatus Blackallbacteria</taxon>
    </lineage>
</organism>
<name>A0A2M7G8L1_9BACT</name>
<evidence type="ECO:0000259" key="4">
    <source>
        <dbReference type="Pfam" id="PF00171"/>
    </source>
</evidence>
<keyword evidence="2" id="KW-0560">Oxidoreductase</keyword>
<evidence type="ECO:0000256" key="1">
    <source>
        <dbReference type="ARBA" id="ARBA00009986"/>
    </source>
</evidence>
<dbReference type="EMBL" id="PFFQ01000012">
    <property type="protein sequence ID" value="PIW18448.1"/>
    <property type="molecule type" value="Genomic_DNA"/>
</dbReference>
<sequence>MRWKDNGRFNEVYGKTLLGSHLINGTECRGELSFEVRNPAHAGDCVGNFPQASSEFIEQACRAAQGARASWQGLSEAERSLSFRHLADLLSGQQRFLAQLLARELGQAFPECLSEVQTWIDCAQRCARQERTSLLLPTEVREALQGVSLYLQESRAGMAVIPHLISNLYLGHPWVWLAPSALSATAYVLGRLFWQSGFPAGVCNLVLGADKDFSEYFPLYQQGLVQAFYLLGKADTLAKYSTLALPIQTLVLPEKPSVLVLRVETPFHRALETSFKACFEKNNNRFLKLRRIFVPQSIALAFKQGFLKAIQSLKIGDPSLNHQVDFGPLRMADDLALYLKHLQAGKAEGAELIYGKGRLSRASKPEPFIGDPDAGNYVWPSLWDKVSPEMKFAQADLKGPAVALIEIENHEQALDYLQGSPFQLI</sequence>
<dbReference type="Pfam" id="PF00171">
    <property type="entry name" value="Aldedh"/>
    <property type="match status" value="1"/>
</dbReference>
<evidence type="ECO:0000256" key="2">
    <source>
        <dbReference type="ARBA" id="ARBA00023002"/>
    </source>
</evidence>
<dbReference type="InterPro" id="IPR016163">
    <property type="entry name" value="Ald_DH_C"/>
</dbReference>
<keyword evidence="3" id="KW-0520">NAD</keyword>
<gene>
    <name evidence="5" type="ORF">COW36_03925</name>
</gene>
<dbReference type="InterPro" id="IPR015590">
    <property type="entry name" value="Aldehyde_DH_dom"/>
</dbReference>
<reference evidence="5 6" key="1">
    <citation type="submission" date="2017-09" db="EMBL/GenBank/DDBJ databases">
        <title>Depth-based differentiation of microbial function through sediment-hosted aquifers and enrichment of novel symbionts in the deep terrestrial subsurface.</title>
        <authorList>
            <person name="Probst A.J."/>
            <person name="Ladd B."/>
            <person name="Jarett J.K."/>
            <person name="Geller-Mcgrath D.E."/>
            <person name="Sieber C.M."/>
            <person name="Emerson J.B."/>
            <person name="Anantharaman K."/>
            <person name="Thomas B.C."/>
            <person name="Malmstrom R."/>
            <person name="Stieglmeier M."/>
            <person name="Klingl A."/>
            <person name="Woyke T."/>
            <person name="Ryan C.M."/>
            <person name="Banfield J.F."/>
        </authorList>
    </citation>
    <scope>NUCLEOTIDE SEQUENCE [LARGE SCALE GENOMIC DNA]</scope>
    <source>
        <strain evidence="5">CG17_big_fil_post_rev_8_21_14_2_50_48_46</strain>
    </source>
</reference>
<protein>
    <recommendedName>
        <fullName evidence="4">Aldehyde dehydrogenase domain-containing protein</fullName>
    </recommendedName>
</protein>
<dbReference type="GO" id="GO:0016620">
    <property type="term" value="F:oxidoreductase activity, acting on the aldehyde or oxo group of donors, NAD or NADP as acceptor"/>
    <property type="evidence" value="ECO:0007669"/>
    <property type="project" value="InterPro"/>
</dbReference>
<comment type="similarity">
    <text evidence="1">Belongs to the aldehyde dehydrogenase family.</text>
</comment>
<accession>A0A2M7G8L1</accession>
<dbReference type="Gene3D" id="3.40.605.10">
    <property type="entry name" value="Aldehyde Dehydrogenase, Chain A, domain 1"/>
    <property type="match status" value="1"/>
</dbReference>
<dbReference type="AlphaFoldDB" id="A0A2M7G8L1"/>
<evidence type="ECO:0000313" key="6">
    <source>
        <dbReference type="Proteomes" id="UP000231019"/>
    </source>
</evidence>
<evidence type="ECO:0000256" key="3">
    <source>
        <dbReference type="ARBA" id="ARBA00023027"/>
    </source>
</evidence>
<proteinExistence type="inferred from homology"/>
<dbReference type="InterPro" id="IPR016161">
    <property type="entry name" value="Ald_DH/histidinol_DH"/>
</dbReference>
<evidence type="ECO:0000313" key="5">
    <source>
        <dbReference type="EMBL" id="PIW18448.1"/>
    </source>
</evidence>
<dbReference type="PANTHER" id="PTHR43720">
    <property type="entry name" value="2-AMINOMUCONIC SEMIALDEHYDE DEHYDROGENASE"/>
    <property type="match status" value="1"/>
</dbReference>
<dbReference type="PANTHER" id="PTHR43720:SF2">
    <property type="entry name" value="2-AMINOMUCONIC SEMIALDEHYDE DEHYDROGENASE"/>
    <property type="match status" value="1"/>
</dbReference>
<dbReference type="Gene3D" id="3.40.309.10">
    <property type="entry name" value="Aldehyde Dehydrogenase, Chain A, domain 2"/>
    <property type="match status" value="1"/>
</dbReference>
<dbReference type="InterPro" id="IPR016162">
    <property type="entry name" value="Ald_DH_N"/>
</dbReference>
<dbReference type="Proteomes" id="UP000231019">
    <property type="component" value="Unassembled WGS sequence"/>
</dbReference>
<dbReference type="SUPFAM" id="SSF53720">
    <property type="entry name" value="ALDH-like"/>
    <property type="match status" value="1"/>
</dbReference>